<proteinExistence type="predicted"/>
<dbReference type="EMBL" id="CAKLCM010000001">
    <property type="protein sequence ID" value="CAH0524461.1"/>
    <property type="molecule type" value="Genomic_DNA"/>
</dbReference>
<evidence type="ECO:0000313" key="2">
    <source>
        <dbReference type="Proteomes" id="UP000838160"/>
    </source>
</evidence>
<organism evidence="1 2">
    <name type="scientific">Vibrio hippocampi</name>
    <dbReference type="NCBI Taxonomy" id="654686"/>
    <lineage>
        <taxon>Bacteria</taxon>
        <taxon>Pseudomonadati</taxon>
        <taxon>Pseudomonadota</taxon>
        <taxon>Gammaproteobacteria</taxon>
        <taxon>Vibrionales</taxon>
        <taxon>Vibrionaceae</taxon>
        <taxon>Vibrio</taxon>
    </lineage>
</organism>
<dbReference type="Proteomes" id="UP000838160">
    <property type="component" value="Unassembled WGS sequence"/>
</dbReference>
<reference evidence="1" key="1">
    <citation type="submission" date="2021-12" db="EMBL/GenBank/DDBJ databases">
        <authorList>
            <person name="Rodrigo-Torres L."/>
            <person name="Arahal R. D."/>
            <person name="Lucena T."/>
        </authorList>
    </citation>
    <scope>NUCLEOTIDE SEQUENCE</scope>
    <source>
        <strain evidence="1">CECT 8226</strain>
    </source>
</reference>
<gene>
    <name evidence="1" type="ORF">VHP8226_00288</name>
</gene>
<keyword evidence="2" id="KW-1185">Reference proteome</keyword>
<evidence type="ECO:0000313" key="1">
    <source>
        <dbReference type="EMBL" id="CAH0524461.1"/>
    </source>
</evidence>
<protein>
    <submittedName>
        <fullName evidence="1">Uncharacterized protein</fullName>
    </submittedName>
</protein>
<accession>A0ABM8ZEY3</accession>
<sequence length="52" mass="5922">MRLTDVIGKHANYLTYISAFDGDVMELDFTLSRSEVAIVSRQFYVANPFTCD</sequence>
<comment type="caution">
    <text evidence="1">The sequence shown here is derived from an EMBL/GenBank/DDBJ whole genome shotgun (WGS) entry which is preliminary data.</text>
</comment>
<name>A0ABM8ZEY3_9VIBR</name>